<accession>A0A2P5YTJ6</accession>
<dbReference type="OrthoDB" id="1094981at2759"/>
<proteinExistence type="predicted"/>
<evidence type="ECO:0000313" key="1">
    <source>
        <dbReference type="EMBL" id="PPS18920.1"/>
    </source>
</evidence>
<gene>
    <name evidence="1" type="ORF">GOBAR_AA01659</name>
</gene>
<reference evidence="1 2" key="1">
    <citation type="submission" date="2015-01" db="EMBL/GenBank/DDBJ databases">
        <title>Genome of allotetraploid Gossypium barbadense reveals genomic plasticity and fiber elongation in cotton evolution.</title>
        <authorList>
            <person name="Chen X."/>
            <person name="Liu X."/>
            <person name="Zhao B."/>
            <person name="Zheng H."/>
            <person name="Hu Y."/>
            <person name="Lu G."/>
            <person name="Yang C."/>
            <person name="Chen J."/>
            <person name="Shan C."/>
            <person name="Zhang L."/>
            <person name="Zhou Y."/>
            <person name="Wang L."/>
            <person name="Guo W."/>
            <person name="Bai Y."/>
            <person name="Ruan J."/>
            <person name="Shangguan X."/>
            <person name="Mao Y."/>
            <person name="Jiang J."/>
            <person name="Zhu Y."/>
            <person name="Lei J."/>
            <person name="Kang H."/>
            <person name="Chen S."/>
            <person name="He X."/>
            <person name="Wang R."/>
            <person name="Wang Y."/>
            <person name="Chen J."/>
            <person name="Wang L."/>
            <person name="Yu S."/>
            <person name="Wang B."/>
            <person name="Wei J."/>
            <person name="Song S."/>
            <person name="Lu X."/>
            <person name="Gao Z."/>
            <person name="Gu W."/>
            <person name="Deng X."/>
            <person name="Ma D."/>
            <person name="Wang S."/>
            <person name="Liang W."/>
            <person name="Fang L."/>
            <person name="Cai C."/>
            <person name="Zhu X."/>
            <person name="Zhou B."/>
            <person name="Zhang Y."/>
            <person name="Chen Z."/>
            <person name="Xu S."/>
            <person name="Zhu R."/>
            <person name="Wang S."/>
            <person name="Zhang T."/>
            <person name="Zhao G."/>
        </authorList>
    </citation>
    <scope>NUCLEOTIDE SEQUENCE [LARGE SCALE GENOMIC DNA]</scope>
    <source>
        <strain evidence="2">cv. Xinhai21</strain>
        <tissue evidence="1">Leaf</tissue>
    </source>
</reference>
<dbReference type="AlphaFoldDB" id="A0A2P5YTJ6"/>
<evidence type="ECO:0000313" key="2">
    <source>
        <dbReference type="Proteomes" id="UP000239757"/>
    </source>
</evidence>
<protein>
    <submittedName>
        <fullName evidence="1">Uncharacterized protein</fullName>
    </submittedName>
</protein>
<name>A0A2P5YTJ6_GOSBA</name>
<organism evidence="1 2">
    <name type="scientific">Gossypium barbadense</name>
    <name type="common">Sea Island cotton</name>
    <name type="synonym">Hibiscus barbadensis</name>
    <dbReference type="NCBI Taxonomy" id="3634"/>
    <lineage>
        <taxon>Eukaryota</taxon>
        <taxon>Viridiplantae</taxon>
        <taxon>Streptophyta</taxon>
        <taxon>Embryophyta</taxon>
        <taxon>Tracheophyta</taxon>
        <taxon>Spermatophyta</taxon>
        <taxon>Magnoliopsida</taxon>
        <taxon>eudicotyledons</taxon>
        <taxon>Gunneridae</taxon>
        <taxon>Pentapetalae</taxon>
        <taxon>rosids</taxon>
        <taxon>malvids</taxon>
        <taxon>Malvales</taxon>
        <taxon>Malvaceae</taxon>
        <taxon>Malvoideae</taxon>
        <taxon>Gossypium</taxon>
    </lineage>
</organism>
<dbReference type="EMBL" id="KZ662800">
    <property type="protein sequence ID" value="PPS18920.1"/>
    <property type="molecule type" value="Genomic_DNA"/>
</dbReference>
<dbReference type="Proteomes" id="UP000239757">
    <property type="component" value="Unassembled WGS sequence"/>
</dbReference>
<sequence>MTNLATARSIIDVGKGELALREIPRKYVMEPQSNSFNTNRTSLEERRLQIEELDKWLTQVKKKPRVQREPKLIHDKPTDETNQFKVGDKVLLDDTDPHITNSELNRTIPFTILNVFPYGTVEVTHTDFDTFKVNST</sequence>